<comment type="caution">
    <text evidence="10">The sequence shown here is derived from an EMBL/GenBank/DDBJ whole genome shotgun (WGS) entry which is preliminary data.</text>
</comment>
<dbReference type="Gene3D" id="1.20.5.1700">
    <property type="match status" value="1"/>
</dbReference>
<dbReference type="GO" id="GO:0007097">
    <property type="term" value="P:nuclear migration"/>
    <property type="evidence" value="ECO:0007669"/>
    <property type="project" value="TreeGrafter"/>
</dbReference>
<evidence type="ECO:0000256" key="2">
    <source>
        <dbReference type="ARBA" id="ARBA00009423"/>
    </source>
</evidence>
<feature type="compositionally biased region" description="Low complexity" evidence="8">
    <location>
        <begin position="366"/>
        <end position="382"/>
    </location>
</feature>
<accession>A0AAV7D389</accession>
<organism evidence="10 11">
    <name type="scientific">Engystomops pustulosus</name>
    <name type="common">Tungara frog</name>
    <name type="synonym">Physalaemus pustulosus</name>
    <dbReference type="NCBI Taxonomy" id="76066"/>
    <lineage>
        <taxon>Eukaryota</taxon>
        <taxon>Metazoa</taxon>
        <taxon>Chordata</taxon>
        <taxon>Craniata</taxon>
        <taxon>Vertebrata</taxon>
        <taxon>Euteleostomi</taxon>
        <taxon>Amphibia</taxon>
        <taxon>Batrachia</taxon>
        <taxon>Anura</taxon>
        <taxon>Neobatrachia</taxon>
        <taxon>Hyloidea</taxon>
        <taxon>Leptodactylidae</taxon>
        <taxon>Leiuperinae</taxon>
        <taxon>Engystomops</taxon>
    </lineage>
</organism>
<dbReference type="InterPro" id="IPR057663">
    <property type="entry name" value="TACC3_Aurora-A_bind"/>
</dbReference>
<evidence type="ECO:0000313" key="11">
    <source>
        <dbReference type="Proteomes" id="UP000824782"/>
    </source>
</evidence>
<name>A0AAV7D389_ENGPU</name>
<dbReference type="GO" id="GO:0005856">
    <property type="term" value="C:cytoskeleton"/>
    <property type="evidence" value="ECO:0007669"/>
    <property type="project" value="UniProtKB-SubCell"/>
</dbReference>
<feature type="domain" description="Transforming acidic coiled-coil-containing protein C-terminal" evidence="9">
    <location>
        <begin position="641"/>
        <end position="841"/>
    </location>
</feature>
<feature type="region of interest" description="Disordered" evidence="8">
    <location>
        <begin position="106"/>
        <end position="129"/>
    </location>
</feature>
<proteinExistence type="inferred from homology"/>
<feature type="region of interest" description="Disordered" evidence="8">
    <location>
        <begin position="49"/>
        <end position="74"/>
    </location>
</feature>
<feature type="coiled-coil region" evidence="7">
    <location>
        <begin position="696"/>
        <end position="730"/>
    </location>
</feature>
<feature type="region of interest" description="Disordered" evidence="8">
    <location>
        <begin position="232"/>
        <end position="479"/>
    </location>
</feature>
<dbReference type="FunFam" id="1.20.5.1700:FF:000001">
    <property type="entry name" value="Transforming acidic coiled-coil-containing protein 1 isoform 2"/>
    <property type="match status" value="1"/>
</dbReference>
<reference evidence="10" key="1">
    <citation type="thesis" date="2020" institute="ProQuest LLC" country="789 East Eisenhower Parkway, Ann Arbor, MI, USA">
        <title>Comparative Genomics and Chromosome Evolution.</title>
        <authorList>
            <person name="Mudd A.B."/>
        </authorList>
    </citation>
    <scope>NUCLEOTIDE SEQUENCE</scope>
    <source>
        <strain evidence="10">237g6f4</strain>
        <tissue evidence="10">Blood</tissue>
    </source>
</reference>
<keyword evidence="11" id="KW-1185">Reference proteome</keyword>
<sequence>MSLQILNDENFGSDITLWTSDFLFNSSGHRADRPSCVPHRKTILPAQRAAKSMKVSTPRRSTDRRLAHGCDSPRDNQQENVFTLDDCAQALEQAQASLCRVSMGNTGTSSGELVPEEQSSVTSVPSSLPEDEIPLKSLGAYTVDFDKLDEINPFKSTKMMMNSPVKSETPICDIMEPPLCDIAEPPADSEVPIDAVLADQTVALLSTSLLNPDSPVTVQLGLESDVVPCKTSLDDTVPLEEPNPTPEEVSNVAAGPVEDGSSPKAESLSVENGAELVENSNIDNDPLPPNAPNSPPLPKVSYNFDPDQIDAIDPFNTGGSKLQNSPKKPVTSDTKGEPMKLEFDFGGGDAAVKKPPPKKLGKRLGVKPVTKKPAVPKEAAAAKPKEQDPPKPPAPEDDIIVPKASYNFDWDKFDDPNFNPFGSGGSKIAGSPKVVKPVDDVPCEKEEEGPTKTEVEESTEKDPDEKSVTSEDTESALPMDLGVPDVEFTADLQMDFRPADEFDFKPAADFEGFGQPIEIDYLENFGSSSFKESALRKQSLYLKFDPLLRESPKKNAPASEGPLCDLPLRSSAELFGSLPEPTFPVIPCLENEEKPKGLDLLGTFTVSDSAPLIPDPTNIVPAHDPFLLPSDVGAIVEVLKYSQKDMDAAIAQVRLEVQEKELEVLDWKNKHDKLYLEYIEMGKIIAEFESTITQMLEDSQRQKELAKLEIQKVIQEKQQVQVDLNSMEKSFSEMFKRFEKQKDVLEGYRKNEEALKKCVEDYLARIKKEEQRYQALKAHAEEKLNRANEEIAQVRSKAKAEATALQATLRKEQMKIQSLERSIEQKTKENEELTIICDDLILKMEKI</sequence>
<dbReference type="Proteomes" id="UP000824782">
    <property type="component" value="Unassembled WGS sequence"/>
</dbReference>
<dbReference type="GO" id="GO:0007052">
    <property type="term" value="P:mitotic spindle organization"/>
    <property type="evidence" value="ECO:0007669"/>
    <property type="project" value="InterPro"/>
</dbReference>
<feature type="compositionally biased region" description="Basic and acidic residues" evidence="8">
    <location>
        <begin position="436"/>
        <end position="469"/>
    </location>
</feature>
<evidence type="ECO:0000256" key="8">
    <source>
        <dbReference type="SAM" id="MobiDB-lite"/>
    </source>
</evidence>
<feature type="compositionally biased region" description="Basic and acidic residues" evidence="8">
    <location>
        <begin position="60"/>
        <end position="74"/>
    </location>
</feature>
<dbReference type="Pfam" id="PF25777">
    <property type="entry name" value="Aurora-A_bind_TACC3"/>
    <property type="match status" value="1"/>
</dbReference>
<keyword evidence="3" id="KW-0963">Cytoplasm</keyword>
<feature type="compositionally biased region" description="Basic and acidic residues" evidence="8">
    <location>
        <begin position="334"/>
        <end position="343"/>
    </location>
</feature>
<feature type="compositionally biased region" description="Polar residues" evidence="8">
    <location>
        <begin position="106"/>
        <end position="126"/>
    </location>
</feature>
<comment type="similarity">
    <text evidence="2">Belongs to the TACC family.</text>
</comment>
<evidence type="ECO:0000256" key="7">
    <source>
        <dbReference type="SAM" id="Coils"/>
    </source>
</evidence>
<dbReference type="PANTHER" id="PTHR13924:SF4">
    <property type="entry name" value="TRANSFORMING ACIDIC COILED-COIL-CONTAINING PROTEIN 3"/>
    <property type="match status" value="1"/>
</dbReference>
<keyword evidence="6" id="KW-0206">Cytoskeleton</keyword>
<dbReference type="InterPro" id="IPR007707">
    <property type="entry name" value="TACC_C"/>
</dbReference>
<comment type="subcellular location">
    <subcellularLocation>
        <location evidence="1">Cytoplasm</location>
        <location evidence="1">Cytoskeleton</location>
    </subcellularLocation>
</comment>
<dbReference type="InterPro" id="IPR039915">
    <property type="entry name" value="TACC"/>
</dbReference>
<evidence type="ECO:0000256" key="3">
    <source>
        <dbReference type="ARBA" id="ARBA00022490"/>
    </source>
</evidence>
<dbReference type="EMBL" id="WNYA01000001">
    <property type="protein sequence ID" value="KAG8591211.1"/>
    <property type="molecule type" value="Genomic_DNA"/>
</dbReference>
<dbReference type="PANTHER" id="PTHR13924">
    <property type="entry name" value="TRANSFORMING ACIDIC COILED-COIL CONTAINING PROTEIN 1/2"/>
    <property type="match status" value="1"/>
</dbReference>
<protein>
    <recommendedName>
        <fullName evidence="9">Transforming acidic coiled-coil-containing protein C-terminal domain-containing protein</fullName>
    </recommendedName>
</protein>
<dbReference type="GO" id="GO:0021987">
    <property type="term" value="P:cerebral cortex development"/>
    <property type="evidence" value="ECO:0007669"/>
    <property type="project" value="TreeGrafter"/>
</dbReference>
<feature type="compositionally biased region" description="Pro residues" evidence="8">
    <location>
        <begin position="286"/>
        <end position="298"/>
    </location>
</feature>
<evidence type="ECO:0000256" key="4">
    <source>
        <dbReference type="ARBA" id="ARBA00022553"/>
    </source>
</evidence>
<keyword evidence="5 7" id="KW-0175">Coiled coil</keyword>
<feature type="compositionally biased region" description="Polar residues" evidence="8">
    <location>
        <begin position="317"/>
        <end position="326"/>
    </location>
</feature>
<feature type="coiled-coil region" evidence="7">
    <location>
        <begin position="759"/>
        <end position="836"/>
    </location>
</feature>
<dbReference type="GO" id="GO:0005737">
    <property type="term" value="C:cytoplasm"/>
    <property type="evidence" value="ECO:0007669"/>
    <property type="project" value="TreeGrafter"/>
</dbReference>
<dbReference type="AlphaFoldDB" id="A0AAV7D389"/>
<dbReference type="Pfam" id="PF05010">
    <property type="entry name" value="TACC_C"/>
    <property type="match status" value="1"/>
</dbReference>
<evidence type="ECO:0000256" key="5">
    <source>
        <dbReference type="ARBA" id="ARBA00023054"/>
    </source>
</evidence>
<keyword evidence="4" id="KW-0597">Phosphoprotein</keyword>
<evidence type="ECO:0000313" key="10">
    <source>
        <dbReference type="EMBL" id="KAG8591211.1"/>
    </source>
</evidence>
<evidence type="ECO:0000256" key="6">
    <source>
        <dbReference type="ARBA" id="ARBA00023212"/>
    </source>
</evidence>
<evidence type="ECO:0000259" key="9">
    <source>
        <dbReference type="Pfam" id="PF05010"/>
    </source>
</evidence>
<evidence type="ECO:0000256" key="1">
    <source>
        <dbReference type="ARBA" id="ARBA00004245"/>
    </source>
</evidence>
<feature type="compositionally biased region" description="Basic residues" evidence="8">
    <location>
        <begin position="355"/>
        <end position="365"/>
    </location>
</feature>
<gene>
    <name evidence="10" type="ORF">GDO81_000088</name>
</gene>